<protein>
    <submittedName>
        <fullName evidence="2">Uncharacterized protein</fullName>
    </submittedName>
</protein>
<gene>
    <name evidence="2" type="ORF">A3G14_03975</name>
</gene>
<proteinExistence type="predicted"/>
<evidence type="ECO:0000313" key="2">
    <source>
        <dbReference type="EMBL" id="OGE14293.1"/>
    </source>
</evidence>
<evidence type="ECO:0000256" key="1">
    <source>
        <dbReference type="SAM" id="MobiDB-lite"/>
    </source>
</evidence>
<reference evidence="2 3" key="1">
    <citation type="journal article" date="2016" name="Nat. Commun.">
        <title>Thousands of microbial genomes shed light on interconnected biogeochemical processes in an aquifer system.</title>
        <authorList>
            <person name="Anantharaman K."/>
            <person name="Brown C.T."/>
            <person name="Hug L.A."/>
            <person name="Sharon I."/>
            <person name="Castelle C.J."/>
            <person name="Probst A.J."/>
            <person name="Thomas B.C."/>
            <person name="Singh A."/>
            <person name="Wilkins M.J."/>
            <person name="Karaoz U."/>
            <person name="Brodie E.L."/>
            <person name="Williams K.H."/>
            <person name="Hubbard S.S."/>
            <person name="Banfield J.F."/>
        </authorList>
    </citation>
    <scope>NUCLEOTIDE SEQUENCE [LARGE SCALE GENOMIC DNA]</scope>
</reference>
<organism evidence="2 3">
    <name type="scientific">Candidatus Curtissbacteria bacterium RIFCSPLOWO2_12_FULL_38_9</name>
    <dbReference type="NCBI Taxonomy" id="1797735"/>
    <lineage>
        <taxon>Bacteria</taxon>
        <taxon>Candidatus Curtissiibacteriota</taxon>
    </lineage>
</organism>
<dbReference type="EMBL" id="MFBY01000002">
    <property type="protein sequence ID" value="OGE14293.1"/>
    <property type="molecule type" value="Genomic_DNA"/>
</dbReference>
<dbReference type="Proteomes" id="UP000177300">
    <property type="component" value="Unassembled WGS sequence"/>
</dbReference>
<name>A0A1F5ID36_9BACT</name>
<feature type="region of interest" description="Disordered" evidence="1">
    <location>
        <begin position="1"/>
        <end position="22"/>
    </location>
</feature>
<evidence type="ECO:0000313" key="3">
    <source>
        <dbReference type="Proteomes" id="UP000177300"/>
    </source>
</evidence>
<comment type="caution">
    <text evidence="2">The sequence shown here is derived from an EMBL/GenBank/DDBJ whole genome shotgun (WGS) entry which is preliminary data.</text>
</comment>
<dbReference type="AlphaFoldDB" id="A0A1F5ID36"/>
<sequence length="86" mass="9927">MRFFRRGSNGAETQGEFKPKDLERSLVDPWINDIGIPFIGSEEEKGLRDLIMEAEGIDKDRKPLILAWAQRQRGQRMRPGGERTDI</sequence>
<accession>A0A1F5ID36</accession>